<keyword evidence="2" id="KW-1185">Reference proteome</keyword>
<dbReference type="EMBL" id="JAWDGP010002291">
    <property type="protein sequence ID" value="KAK3784264.1"/>
    <property type="molecule type" value="Genomic_DNA"/>
</dbReference>
<name>A0AAE1AAD9_9GAST</name>
<reference evidence="1" key="1">
    <citation type="journal article" date="2023" name="G3 (Bethesda)">
        <title>A reference genome for the long-term kleptoplast-retaining sea slug Elysia crispata morphotype clarki.</title>
        <authorList>
            <person name="Eastman K.E."/>
            <person name="Pendleton A.L."/>
            <person name="Shaikh M.A."/>
            <person name="Suttiyut T."/>
            <person name="Ogas R."/>
            <person name="Tomko P."/>
            <person name="Gavelis G."/>
            <person name="Widhalm J.R."/>
            <person name="Wisecaver J.H."/>
        </authorList>
    </citation>
    <scope>NUCLEOTIDE SEQUENCE</scope>
    <source>
        <strain evidence="1">ECLA1</strain>
    </source>
</reference>
<comment type="caution">
    <text evidence="1">The sequence shown here is derived from an EMBL/GenBank/DDBJ whole genome shotgun (WGS) entry which is preliminary data.</text>
</comment>
<proteinExistence type="predicted"/>
<accession>A0AAE1AAD9</accession>
<sequence>MMKIDQWSGINGSPGLDGHWSACDRNGRVLELLYQRFELDLFMSSALSAVIGVEPAPLMSCDPITVVCRQISSFDRGRSLWQVAQIWLVCP</sequence>
<dbReference type="Proteomes" id="UP001283361">
    <property type="component" value="Unassembled WGS sequence"/>
</dbReference>
<protein>
    <submittedName>
        <fullName evidence="1">Uncharacterized protein</fullName>
    </submittedName>
</protein>
<evidence type="ECO:0000313" key="1">
    <source>
        <dbReference type="EMBL" id="KAK3784264.1"/>
    </source>
</evidence>
<dbReference type="AlphaFoldDB" id="A0AAE1AAD9"/>
<gene>
    <name evidence="1" type="ORF">RRG08_053503</name>
</gene>
<organism evidence="1 2">
    <name type="scientific">Elysia crispata</name>
    <name type="common">lettuce slug</name>
    <dbReference type="NCBI Taxonomy" id="231223"/>
    <lineage>
        <taxon>Eukaryota</taxon>
        <taxon>Metazoa</taxon>
        <taxon>Spiralia</taxon>
        <taxon>Lophotrochozoa</taxon>
        <taxon>Mollusca</taxon>
        <taxon>Gastropoda</taxon>
        <taxon>Heterobranchia</taxon>
        <taxon>Euthyneura</taxon>
        <taxon>Panpulmonata</taxon>
        <taxon>Sacoglossa</taxon>
        <taxon>Placobranchoidea</taxon>
        <taxon>Plakobranchidae</taxon>
        <taxon>Elysia</taxon>
    </lineage>
</organism>
<evidence type="ECO:0000313" key="2">
    <source>
        <dbReference type="Proteomes" id="UP001283361"/>
    </source>
</evidence>